<keyword evidence="1 3" id="KW-0853">WD repeat</keyword>
<dbReference type="Proteomes" id="UP001604277">
    <property type="component" value="Unassembled WGS sequence"/>
</dbReference>
<dbReference type="EMBL" id="JBFOLJ010000005">
    <property type="protein sequence ID" value="KAL2537687.1"/>
    <property type="molecule type" value="Genomic_DNA"/>
</dbReference>
<dbReference type="AlphaFoldDB" id="A0ABD1VK00"/>
<accession>A0ABD1VK00</accession>
<dbReference type="PANTHER" id="PTHR14221:SF41">
    <property type="entry name" value="TRANSDUCIN_WD40 REPEAT-LIKE SUPERFAMILY PROTEIN"/>
    <property type="match status" value="1"/>
</dbReference>
<evidence type="ECO:0000313" key="4">
    <source>
        <dbReference type="EMBL" id="KAL2537687.1"/>
    </source>
</evidence>
<dbReference type="PROSITE" id="PS00678">
    <property type="entry name" value="WD_REPEATS_1"/>
    <property type="match status" value="1"/>
</dbReference>
<reference evidence="5" key="1">
    <citation type="submission" date="2024-07" db="EMBL/GenBank/DDBJ databases">
        <title>Two chromosome-level genome assemblies of Korean endemic species Abeliophyllum distichum and Forsythia ovata (Oleaceae).</title>
        <authorList>
            <person name="Jang H."/>
        </authorList>
    </citation>
    <scope>NUCLEOTIDE SEQUENCE [LARGE SCALE GENOMIC DNA]</scope>
</reference>
<feature type="repeat" description="WD" evidence="3">
    <location>
        <begin position="169"/>
        <end position="193"/>
    </location>
</feature>
<name>A0ABD1VK00_9LAMI</name>
<dbReference type="InterPro" id="IPR001680">
    <property type="entry name" value="WD40_rpt"/>
</dbReference>
<keyword evidence="5" id="KW-1185">Reference proteome</keyword>
<proteinExistence type="predicted"/>
<keyword evidence="2" id="KW-0677">Repeat</keyword>
<dbReference type="Gene3D" id="2.130.10.10">
    <property type="entry name" value="YVTN repeat-like/Quinoprotein amine dehydrogenase"/>
    <property type="match status" value="1"/>
</dbReference>
<evidence type="ECO:0000256" key="1">
    <source>
        <dbReference type="ARBA" id="ARBA00022574"/>
    </source>
</evidence>
<dbReference type="PANTHER" id="PTHR14221">
    <property type="entry name" value="WD REPEAT DOMAIN 44"/>
    <property type="match status" value="1"/>
</dbReference>
<dbReference type="PROSITE" id="PS50082">
    <property type="entry name" value="WD_REPEATS_2"/>
    <property type="match status" value="1"/>
</dbReference>
<dbReference type="InterPro" id="IPR015943">
    <property type="entry name" value="WD40/YVTN_repeat-like_dom_sf"/>
</dbReference>
<sequence length="269" mass="30468">MPSSKVLQSAFFNDGYGSFFLIKNLDIGKEFIVKEYNEEGMWNKISKVQIGKQLTMDEFEKFVGYLPIVKELMRQANVSSHLDDGPKINANSYFTKSFKNSKRRGVAILKGVANSMSGLIVDKEREQLSPVAHRVNKNSSQWVKASQHGKSYKEFTALHLSQEIQAHDAIKFSWDLQFLASAGEDRIIRVWEVHECEVRPPDDLNSVGGTPYHPMAGSFSDRPLLAEITPLPSETRKKGKNQQKEGFSMVTKIISWIFHCQDLKSNSGH</sequence>
<evidence type="ECO:0000256" key="2">
    <source>
        <dbReference type="ARBA" id="ARBA00022737"/>
    </source>
</evidence>
<comment type="caution">
    <text evidence="4">The sequence shown here is derived from an EMBL/GenBank/DDBJ whole genome shotgun (WGS) entry which is preliminary data.</text>
</comment>
<dbReference type="InterPro" id="IPR040324">
    <property type="entry name" value="WDR44/Dgr2"/>
</dbReference>
<evidence type="ECO:0000256" key="3">
    <source>
        <dbReference type="PROSITE-ProRule" id="PRU00221"/>
    </source>
</evidence>
<evidence type="ECO:0000313" key="5">
    <source>
        <dbReference type="Proteomes" id="UP001604277"/>
    </source>
</evidence>
<organism evidence="4 5">
    <name type="scientific">Forsythia ovata</name>
    <dbReference type="NCBI Taxonomy" id="205694"/>
    <lineage>
        <taxon>Eukaryota</taxon>
        <taxon>Viridiplantae</taxon>
        <taxon>Streptophyta</taxon>
        <taxon>Embryophyta</taxon>
        <taxon>Tracheophyta</taxon>
        <taxon>Spermatophyta</taxon>
        <taxon>Magnoliopsida</taxon>
        <taxon>eudicotyledons</taxon>
        <taxon>Gunneridae</taxon>
        <taxon>Pentapetalae</taxon>
        <taxon>asterids</taxon>
        <taxon>lamiids</taxon>
        <taxon>Lamiales</taxon>
        <taxon>Oleaceae</taxon>
        <taxon>Forsythieae</taxon>
        <taxon>Forsythia</taxon>
    </lineage>
</organism>
<dbReference type="InterPro" id="IPR019775">
    <property type="entry name" value="WD40_repeat_CS"/>
</dbReference>
<protein>
    <submittedName>
        <fullName evidence="4">Transducin/WD40 repeat-like superfamily protein</fullName>
    </submittedName>
</protein>
<gene>
    <name evidence="4" type="ORF">Fot_19078</name>
</gene>